<feature type="domain" description="Pre-mRNA polyadenylation factor Fip1" evidence="5">
    <location>
        <begin position="17"/>
        <end position="51"/>
    </location>
</feature>
<sequence>SLRAAPCPLPPRIIPHEALWRNPSANPGDYFNYDMNETSWRHYCARIRTYRDTFTYRNKIAVLDPAALAAAAAAAGGGGAGRGGGAASSDGIDPTLPAEVIAALKAAARSRNRDLAFGGPEGAE</sequence>
<dbReference type="Proteomes" id="UP001054857">
    <property type="component" value="Unassembled WGS sequence"/>
</dbReference>
<evidence type="ECO:0000256" key="1">
    <source>
        <dbReference type="ARBA" id="ARBA00004123"/>
    </source>
</evidence>
<accession>A0AAD3HPQ4</accession>
<dbReference type="GO" id="GO:0006397">
    <property type="term" value="P:mRNA processing"/>
    <property type="evidence" value="ECO:0007669"/>
    <property type="project" value="UniProtKB-KW"/>
</dbReference>
<evidence type="ECO:0000313" key="7">
    <source>
        <dbReference type="Proteomes" id="UP001054857"/>
    </source>
</evidence>
<proteinExistence type="inferred from homology"/>
<comment type="subcellular location">
    <subcellularLocation>
        <location evidence="1">Nucleus</location>
    </subcellularLocation>
</comment>
<evidence type="ECO:0000256" key="3">
    <source>
        <dbReference type="ARBA" id="ARBA00022664"/>
    </source>
</evidence>
<evidence type="ECO:0000313" key="6">
    <source>
        <dbReference type="EMBL" id="GFR49264.1"/>
    </source>
</evidence>
<feature type="non-terminal residue" evidence="6">
    <location>
        <position position="1"/>
    </location>
</feature>
<name>A0AAD3HPQ4_9CHLO</name>
<keyword evidence="3" id="KW-0507">mRNA processing</keyword>
<keyword evidence="4" id="KW-0539">Nucleus</keyword>
<protein>
    <recommendedName>
        <fullName evidence="5">Pre-mRNA polyadenylation factor Fip1 domain-containing protein</fullName>
    </recommendedName>
</protein>
<dbReference type="GO" id="GO:0005634">
    <property type="term" value="C:nucleus"/>
    <property type="evidence" value="ECO:0007669"/>
    <property type="project" value="UniProtKB-SubCell"/>
</dbReference>
<organism evidence="6 7">
    <name type="scientific">Astrephomene gubernaculifera</name>
    <dbReference type="NCBI Taxonomy" id="47775"/>
    <lineage>
        <taxon>Eukaryota</taxon>
        <taxon>Viridiplantae</taxon>
        <taxon>Chlorophyta</taxon>
        <taxon>core chlorophytes</taxon>
        <taxon>Chlorophyceae</taxon>
        <taxon>CS clade</taxon>
        <taxon>Chlamydomonadales</taxon>
        <taxon>Astrephomenaceae</taxon>
        <taxon>Astrephomene</taxon>
    </lineage>
</organism>
<feature type="non-terminal residue" evidence="6">
    <location>
        <position position="124"/>
    </location>
</feature>
<dbReference type="AlphaFoldDB" id="A0AAD3HPQ4"/>
<gene>
    <name evidence="6" type="ORF">Agub_g11282</name>
</gene>
<comment type="caution">
    <text evidence="6">The sequence shown here is derived from an EMBL/GenBank/DDBJ whole genome shotgun (WGS) entry which is preliminary data.</text>
</comment>
<comment type="similarity">
    <text evidence="2">Belongs to the FIP1 family.</text>
</comment>
<dbReference type="EMBL" id="BMAR01000028">
    <property type="protein sequence ID" value="GFR49264.1"/>
    <property type="molecule type" value="Genomic_DNA"/>
</dbReference>
<reference evidence="6 7" key="1">
    <citation type="journal article" date="2021" name="Sci. Rep.">
        <title>Genome sequencing of the multicellular alga Astrephomene provides insights into convergent evolution of germ-soma differentiation.</title>
        <authorList>
            <person name="Yamashita S."/>
            <person name="Yamamoto K."/>
            <person name="Matsuzaki R."/>
            <person name="Suzuki S."/>
            <person name="Yamaguchi H."/>
            <person name="Hirooka S."/>
            <person name="Minakuchi Y."/>
            <person name="Miyagishima S."/>
            <person name="Kawachi M."/>
            <person name="Toyoda A."/>
            <person name="Nozaki H."/>
        </authorList>
    </citation>
    <scope>NUCLEOTIDE SEQUENCE [LARGE SCALE GENOMIC DNA]</scope>
    <source>
        <strain evidence="6 7">NIES-4017</strain>
    </source>
</reference>
<evidence type="ECO:0000256" key="2">
    <source>
        <dbReference type="ARBA" id="ARBA00007459"/>
    </source>
</evidence>
<evidence type="ECO:0000259" key="5">
    <source>
        <dbReference type="Pfam" id="PF05182"/>
    </source>
</evidence>
<dbReference type="Pfam" id="PF05182">
    <property type="entry name" value="Fip1"/>
    <property type="match status" value="1"/>
</dbReference>
<dbReference type="InterPro" id="IPR007854">
    <property type="entry name" value="Fip1_dom"/>
</dbReference>
<keyword evidence="7" id="KW-1185">Reference proteome</keyword>
<evidence type="ECO:0000256" key="4">
    <source>
        <dbReference type="ARBA" id="ARBA00023242"/>
    </source>
</evidence>